<organism evidence="15 16">
    <name type="scientific">Devosia crocina</name>
    <dbReference type="NCBI Taxonomy" id="429728"/>
    <lineage>
        <taxon>Bacteria</taxon>
        <taxon>Pseudomonadati</taxon>
        <taxon>Pseudomonadota</taxon>
        <taxon>Alphaproteobacteria</taxon>
        <taxon>Hyphomicrobiales</taxon>
        <taxon>Devosiaceae</taxon>
        <taxon>Devosia</taxon>
    </lineage>
</organism>
<evidence type="ECO:0000256" key="11">
    <source>
        <dbReference type="ARBA" id="ARBA00042639"/>
    </source>
</evidence>
<comment type="similarity">
    <text evidence="10">Belongs to the peroxiredoxin family. BCP/PrxQ subfamily.</text>
</comment>
<dbReference type="GO" id="GO:0045454">
    <property type="term" value="P:cell redox homeostasis"/>
    <property type="evidence" value="ECO:0007669"/>
    <property type="project" value="TreeGrafter"/>
</dbReference>
<feature type="active site" description="Cysteine sulfenic acid (-SOH) intermediate; for peroxidase activity" evidence="13">
    <location>
        <position position="46"/>
    </location>
</feature>
<dbReference type="RefSeq" id="WP_092422700.1">
    <property type="nucleotide sequence ID" value="NZ_FPCK01000001.1"/>
</dbReference>
<evidence type="ECO:0000256" key="7">
    <source>
        <dbReference type="ARBA" id="ARBA00023157"/>
    </source>
</evidence>
<dbReference type="GO" id="GO:0005737">
    <property type="term" value="C:cytoplasm"/>
    <property type="evidence" value="ECO:0007669"/>
    <property type="project" value="TreeGrafter"/>
</dbReference>
<evidence type="ECO:0000256" key="3">
    <source>
        <dbReference type="ARBA" id="ARBA00013017"/>
    </source>
</evidence>
<evidence type="ECO:0000256" key="6">
    <source>
        <dbReference type="ARBA" id="ARBA00023002"/>
    </source>
</evidence>
<dbReference type="GO" id="GO:0008379">
    <property type="term" value="F:thioredoxin peroxidase activity"/>
    <property type="evidence" value="ECO:0007669"/>
    <property type="project" value="TreeGrafter"/>
</dbReference>
<keyword evidence="4" id="KW-0575">Peroxidase</keyword>
<evidence type="ECO:0000256" key="5">
    <source>
        <dbReference type="ARBA" id="ARBA00022862"/>
    </source>
</evidence>
<dbReference type="PANTHER" id="PTHR42801:SF4">
    <property type="entry name" value="AHPC_TSA FAMILY PROTEIN"/>
    <property type="match status" value="1"/>
</dbReference>
<gene>
    <name evidence="15" type="ORF">SAMN05216456_1399</name>
</gene>
<keyword evidence="7" id="KW-1015">Disulfide bond</keyword>
<comment type="catalytic activity">
    <reaction evidence="12">
        <text>a hydroperoxide + [thioredoxin]-dithiol = an alcohol + [thioredoxin]-disulfide + H2O</text>
        <dbReference type="Rhea" id="RHEA:62620"/>
        <dbReference type="Rhea" id="RHEA-COMP:10698"/>
        <dbReference type="Rhea" id="RHEA-COMP:10700"/>
        <dbReference type="ChEBI" id="CHEBI:15377"/>
        <dbReference type="ChEBI" id="CHEBI:29950"/>
        <dbReference type="ChEBI" id="CHEBI:30879"/>
        <dbReference type="ChEBI" id="CHEBI:35924"/>
        <dbReference type="ChEBI" id="CHEBI:50058"/>
        <dbReference type="EC" id="1.11.1.24"/>
    </reaction>
</comment>
<evidence type="ECO:0000256" key="2">
    <source>
        <dbReference type="ARBA" id="ARBA00011245"/>
    </source>
</evidence>
<dbReference type="GO" id="GO:0034599">
    <property type="term" value="P:cellular response to oxidative stress"/>
    <property type="evidence" value="ECO:0007669"/>
    <property type="project" value="TreeGrafter"/>
</dbReference>
<keyword evidence="5" id="KW-0049">Antioxidant</keyword>
<dbReference type="STRING" id="429728.SAMN05216456_1399"/>
<feature type="domain" description="Thioredoxin" evidence="14">
    <location>
        <begin position="4"/>
        <end position="157"/>
    </location>
</feature>
<keyword evidence="16" id="KW-1185">Reference proteome</keyword>
<evidence type="ECO:0000256" key="1">
    <source>
        <dbReference type="ARBA" id="ARBA00003330"/>
    </source>
</evidence>
<accession>A0A1I7NAB7</accession>
<dbReference type="Gene3D" id="3.40.30.10">
    <property type="entry name" value="Glutaredoxin"/>
    <property type="match status" value="1"/>
</dbReference>
<dbReference type="FunFam" id="3.40.30.10:FF:000007">
    <property type="entry name" value="Thioredoxin-dependent thiol peroxidase"/>
    <property type="match status" value="1"/>
</dbReference>
<name>A0A1I7NAB7_9HYPH</name>
<evidence type="ECO:0000256" key="9">
    <source>
        <dbReference type="ARBA" id="ARBA00032824"/>
    </source>
</evidence>
<evidence type="ECO:0000256" key="12">
    <source>
        <dbReference type="ARBA" id="ARBA00049091"/>
    </source>
</evidence>
<reference evidence="15 16" key="1">
    <citation type="submission" date="2016-10" db="EMBL/GenBank/DDBJ databases">
        <authorList>
            <person name="de Groot N.N."/>
        </authorList>
    </citation>
    <scope>NUCLEOTIDE SEQUENCE [LARGE SCALE GENOMIC DNA]</scope>
    <source>
        <strain evidence="15 16">IPL20</strain>
    </source>
</reference>
<comment type="function">
    <text evidence="1">Thiol-specific peroxidase that catalyzes the reduction of hydrogen peroxide and organic hydroperoxides to water and alcohols, respectively. Plays a role in cell protection against oxidative stress by detoxifying peroxides and as sensor of hydrogen peroxide-mediated signaling events.</text>
</comment>
<evidence type="ECO:0000313" key="16">
    <source>
        <dbReference type="Proteomes" id="UP000199074"/>
    </source>
</evidence>
<dbReference type="OrthoDB" id="9812811at2"/>
<dbReference type="InterPro" id="IPR050924">
    <property type="entry name" value="Peroxiredoxin_BCP/PrxQ"/>
</dbReference>
<dbReference type="EMBL" id="FPCK01000001">
    <property type="protein sequence ID" value="SFV31617.1"/>
    <property type="molecule type" value="Genomic_DNA"/>
</dbReference>
<dbReference type="PANTHER" id="PTHR42801">
    <property type="entry name" value="THIOREDOXIN-DEPENDENT PEROXIDE REDUCTASE"/>
    <property type="match status" value="1"/>
</dbReference>
<keyword evidence="8" id="KW-0676">Redox-active center</keyword>
<dbReference type="Proteomes" id="UP000199074">
    <property type="component" value="Unassembled WGS sequence"/>
</dbReference>
<protein>
    <recommendedName>
        <fullName evidence="3">thioredoxin-dependent peroxiredoxin</fullName>
        <ecNumber evidence="3">1.11.1.24</ecNumber>
    </recommendedName>
    <alternativeName>
        <fullName evidence="9">Thioredoxin peroxidase</fullName>
    </alternativeName>
    <alternativeName>
        <fullName evidence="11">Thioredoxin-dependent peroxiredoxin Bcp</fullName>
    </alternativeName>
</protein>
<dbReference type="CDD" id="cd03017">
    <property type="entry name" value="PRX_BCP"/>
    <property type="match status" value="1"/>
</dbReference>
<dbReference type="InterPro" id="IPR024706">
    <property type="entry name" value="Peroxiredoxin_AhpC-typ"/>
</dbReference>
<dbReference type="Pfam" id="PF00578">
    <property type="entry name" value="AhpC-TSA"/>
    <property type="match status" value="1"/>
</dbReference>
<dbReference type="EC" id="1.11.1.24" evidence="3"/>
<proteinExistence type="inferred from homology"/>
<comment type="subunit">
    <text evidence="2">Monomer.</text>
</comment>
<evidence type="ECO:0000313" key="15">
    <source>
        <dbReference type="EMBL" id="SFV31617.1"/>
    </source>
</evidence>
<evidence type="ECO:0000259" key="14">
    <source>
        <dbReference type="PROSITE" id="PS51352"/>
    </source>
</evidence>
<sequence>MTQLSIGDTAPDFTLQLDDGSTFTLSEHRGRHIVLFFYPEDLTGGCTDENIEFSGLYQEFLRRGAVLVGISPDAIESHRKFRSKHHLSVPLAADPDHLAIRAFGLWQMKKLYGREFMGLVRTSFIIDADGRIARSIRATRIKGHAAKMLAALDEVIAAG</sequence>
<dbReference type="PIRSF" id="PIRSF000239">
    <property type="entry name" value="AHPC"/>
    <property type="match status" value="1"/>
</dbReference>
<evidence type="ECO:0000256" key="13">
    <source>
        <dbReference type="PIRSR" id="PIRSR000239-1"/>
    </source>
</evidence>
<evidence type="ECO:0000256" key="10">
    <source>
        <dbReference type="ARBA" id="ARBA00038489"/>
    </source>
</evidence>
<evidence type="ECO:0000256" key="8">
    <source>
        <dbReference type="ARBA" id="ARBA00023284"/>
    </source>
</evidence>
<dbReference type="InterPro" id="IPR036249">
    <property type="entry name" value="Thioredoxin-like_sf"/>
</dbReference>
<dbReference type="InterPro" id="IPR000866">
    <property type="entry name" value="AhpC/TSA"/>
</dbReference>
<dbReference type="SUPFAM" id="SSF52833">
    <property type="entry name" value="Thioredoxin-like"/>
    <property type="match status" value="1"/>
</dbReference>
<dbReference type="PROSITE" id="PS51352">
    <property type="entry name" value="THIOREDOXIN_2"/>
    <property type="match status" value="1"/>
</dbReference>
<dbReference type="InterPro" id="IPR013766">
    <property type="entry name" value="Thioredoxin_domain"/>
</dbReference>
<dbReference type="AlphaFoldDB" id="A0A1I7NAB7"/>
<evidence type="ECO:0000256" key="4">
    <source>
        <dbReference type="ARBA" id="ARBA00022559"/>
    </source>
</evidence>
<keyword evidence="6" id="KW-0560">Oxidoreductase</keyword>